<proteinExistence type="predicted"/>
<protein>
    <submittedName>
        <fullName evidence="1">Uncharacterized protein</fullName>
    </submittedName>
</protein>
<sequence length="134" mass="15861">MINRAAYTRFPLSEFLTIFLPSFENISKRSIRKDLSYIPDMRGQNHSDVVCGQYYHEPEQFQRFIVNTPNIFLFFNIPTLTPTCQIIAGDVHKSQLKFRNLSFNLHGGIRQCLYNDKWLSHERQIVRGFVIEIY</sequence>
<dbReference type="EnsemblMetazoa" id="GPAI009541-RA">
    <property type="protein sequence ID" value="GPAI009541-PA"/>
    <property type="gene ID" value="GPAI009541"/>
</dbReference>
<name>A0A1A9ZBG2_GLOPL</name>
<reference evidence="1" key="2">
    <citation type="submission" date="2020-05" db="UniProtKB">
        <authorList>
            <consortium name="EnsemblMetazoa"/>
        </authorList>
    </citation>
    <scope>IDENTIFICATION</scope>
    <source>
        <strain evidence="1">IAEA</strain>
    </source>
</reference>
<keyword evidence="2" id="KW-1185">Reference proteome</keyword>
<evidence type="ECO:0000313" key="1">
    <source>
        <dbReference type="EnsemblMetazoa" id="GPAI009541-PA"/>
    </source>
</evidence>
<evidence type="ECO:0000313" key="2">
    <source>
        <dbReference type="Proteomes" id="UP000092445"/>
    </source>
</evidence>
<reference evidence="2" key="1">
    <citation type="submission" date="2014-03" db="EMBL/GenBank/DDBJ databases">
        <authorList>
            <person name="Aksoy S."/>
            <person name="Warren W."/>
            <person name="Wilson R.K."/>
        </authorList>
    </citation>
    <scope>NUCLEOTIDE SEQUENCE [LARGE SCALE GENOMIC DNA]</scope>
    <source>
        <strain evidence="2">IAEA</strain>
    </source>
</reference>
<dbReference type="AlphaFoldDB" id="A0A1A9ZBG2"/>
<accession>A0A1A9ZBG2</accession>
<dbReference type="VEuPathDB" id="VectorBase:GPAI009541"/>
<organism evidence="1 2">
    <name type="scientific">Glossina pallidipes</name>
    <name type="common">Tsetse fly</name>
    <dbReference type="NCBI Taxonomy" id="7398"/>
    <lineage>
        <taxon>Eukaryota</taxon>
        <taxon>Metazoa</taxon>
        <taxon>Ecdysozoa</taxon>
        <taxon>Arthropoda</taxon>
        <taxon>Hexapoda</taxon>
        <taxon>Insecta</taxon>
        <taxon>Pterygota</taxon>
        <taxon>Neoptera</taxon>
        <taxon>Endopterygota</taxon>
        <taxon>Diptera</taxon>
        <taxon>Brachycera</taxon>
        <taxon>Muscomorpha</taxon>
        <taxon>Hippoboscoidea</taxon>
        <taxon>Glossinidae</taxon>
        <taxon>Glossina</taxon>
    </lineage>
</organism>
<dbReference type="Proteomes" id="UP000092445">
    <property type="component" value="Unassembled WGS sequence"/>
</dbReference>